<dbReference type="Gene3D" id="3.60.10.10">
    <property type="entry name" value="Endonuclease/exonuclease/phosphatase"/>
    <property type="match status" value="1"/>
</dbReference>
<reference evidence="3" key="1">
    <citation type="submission" date="2020-09" db="EMBL/GenBank/DDBJ databases">
        <authorList>
            <person name="Kikuchi T."/>
        </authorList>
    </citation>
    <scope>NUCLEOTIDE SEQUENCE</scope>
    <source>
        <strain evidence="3">SH1</strain>
    </source>
</reference>
<dbReference type="EMBL" id="CAJFDH010000005">
    <property type="protein sequence ID" value="CAD5223814.1"/>
    <property type="molecule type" value="Genomic_DNA"/>
</dbReference>
<dbReference type="EMBL" id="CAJFCW020000005">
    <property type="protein sequence ID" value="CAG9118872.1"/>
    <property type="molecule type" value="Genomic_DNA"/>
</dbReference>
<gene>
    <name evidence="3" type="ORF">BOKJ2_LOCUS10584</name>
</gene>
<proteinExistence type="predicted"/>
<evidence type="ECO:0000313" key="4">
    <source>
        <dbReference type="Proteomes" id="UP000614601"/>
    </source>
</evidence>
<dbReference type="OrthoDB" id="10253982at2759"/>
<dbReference type="SUPFAM" id="SSF56219">
    <property type="entry name" value="DNase I-like"/>
    <property type="match status" value="1"/>
</dbReference>
<sequence length="863" mass="96975">MDARSKARRFFESSDQPSSSPPAKRSKSTHYGNSSRSSERRSQSNRTEHRNAHVSTTRKEIVDPANQPLNEEHFEDAFAAFGDIDFSALQNLNDEGEDGLNDVVVVRKPITAEDRAKTMAKRCQTIDDDHDTIMLSDYSDPEDEVMIVNEVLPDGSVAPKNQIPIPEKEANWMSLSGPLILPKIPKAKFSNRLPDGGVAPKNQNPIPEKKAHWSLAPMNLPAIPKAKVPMNKGNNSPTKKANKFSQKDSNIPSSSTSTPRKSARLANKTQEPQKSAAASEPNQGKKGKSRNSSIVLVEESFESEAVVEANSSQKRMFHQHLSLAQTEVYKMDKKQKEENKKKKQKGNTKAAESNQSNVETAKKQKTKQNLAKSNQPSWSTASTVNVASTSVIPKLAFVSTDVTMGAVSAQASKTSLFVKSEVKSLSQEPMEVDNEDEVKGEGQVKGEVQVKEEGQVKNEVNVDEDIVVIDQIIKKELPSLPTRSKKLAKNKEVKWTSELVMVPKKPMNVFSPNTNGIVVTICTYNVLCETTRIRCSHLYRACDQKALKWSERWKKIEAFLTNSYSDVFCLQEVEDKHVIAYFRPFFERINYDYFYLPRRNGNPDGCLIAYNKKVYQQLNYQEICYNRGAEGFNKDNVGQLLSLRHIQSGLVFNVFNTHILFNMNRGDLKLGQLILMMSNVINNTISLRGSNFVGNFLCGDFNMDPKSPLYHFVREGNINVSSFTSPDVCVNKQKAPQVRDDKKRINIRPVAVGLDYDCSIRKAKGLANIKSTFTHPLKFLSAYSHVTLDGKPEISTRHLDYGCPDFIFYQTDKQCASNIETRIRLLRRIPLPSLSDIDSTVGPMPNHHFGSDHLPLRAEFFIF</sequence>
<protein>
    <recommendedName>
        <fullName evidence="2">Endonuclease/exonuclease/phosphatase domain-containing protein</fullName>
    </recommendedName>
</protein>
<dbReference type="InterPro" id="IPR050410">
    <property type="entry name" value="CCR4/nocturin_mRNA_transcr"/>
</dbReference>
<keyword evidence="4" id="KW-1185">Reference proteome</keyword>
<dbReference type="InterPro" id="IPR005135">
    <property type="entry name" value="Endo/exonuclease/phosphatase"/>
</dbReference>
<comment type="caution">
    <text evidence="3">The sequence shown here is derived from an EMBL/GenBank/DDBJ whole genome shotgun (WGS) entry which is preliminary data.</text>
</comment>
<dbReference type="InterPro" id="IPR036691">
    <property type="entry name" value="Endo/exonu/phosph_ase_sf"/>
</dbReference>
<evidence type="ECO:0000256" key="1">
    <source>
        <dbReference type="SAM" id="MobiDB-lite"/>
    </source>
</evidence>
<feature type="compositionally biased region" description="Polar residues" evidence="1">
    <location>
        <begin position="350"/>
        <end position="359"/>
    </location>
</feature>
<dbReference type="AlphaFoldDB" id="A0A811L9L4"/>
<name>A0A811L9L4_9BILA</name>
<feature type="compositionally biased region" description="Basic and acidic residues" evidence="1">
    <location>
        <begin position="1"/>
        <end position="12"/>
    </location>
</feature>
<dbReference type="PANTHER" id="PTHR12121">
    <property type="entry name" value="CARBON CATABOLITE REPRESSOR PROTEIN 4"/>
    <property type="match status" value="1"/>
</dbReference>
<feature type="region of interest" description="Disordered" evidence="1">
    <location>
        <begin position="327"/>
        <end position="379"/>
    </location>
</feature>
<dbReference type="Proteomes" id="UP000783686">
    <property type="component" value="Unassembled WGS sequence"/>
</dbReference>
<dbReference type="PANTHER" id="PTHR12121:SF34">
    <property type="entry name" value="PROTEIN ANGEL"/>
    <property type="match status" value="1"/>
</dbReference>
<dbReference type="Pfam" id="PF03372">
    <property type="entry name" value="Exo_endo_phos"/>
    <property type="match status" value="1"/>
</dbReference>
<organism evidence="3 4">
    <name type="scientific">Bursaphelenchus okinawaensis</name>
    <dbReference type="NCBI Taxonomy" id="465554"/>
    <lineage>
        <taxon>Eukaryota</taxon>
        <taxon>Metazoa</taxon>
        <taxon>Ecdysozoa</taxon>
        <taxon>Nematoda</taxon>
        <taxon>Chromadorea</taxon>
        <taxon>Rhabditida</taxon>
        <taxon>Tylenchina</taxon>
        <taxon>Tylenchomorpha</taxon>
        <taxon>Aphelenchoidea</taxon>
        <taxon>Aphelenchoididae</taxon>
        <taxon>Bursaphelenchus</taxon>
    </lineage>
</organism>
<dbReference type="Proteomes" id="UP000614601">
    <property type="component" value="Unassembled WGS sequence"/>
</dbReference>
<feature type="compositionally biased region" description="Polar residues" evidence="1">
    <location>
        <begin position="232"/>
        <end position="260"/>
    </location>
</feature>
<evidence type="ECO:0000259" key="2">
    <source>
        <dbReference type="Pfam" id="PF03372"/>
    </source>
</evidence>
<evidence type="ECO:0000313" key="3">
    <source>
        <dbReference type="EMBL" id="CAD5223814.1"/>
    </source>
</evidence>
<feature type="compositionally biased region" description="Polar residues" evidence="1">
    <location>
        <begin position="367"/>
        <end position="376"/>
    </location>
</feature>
<feature type="region of interest" description="Disordered" evidence="1">
    <location>
        <begin position="1"/>
        <end position="71"/>
    </location>
</feature>
<feature type="domain" description="Endonuclease/exonuclease/phosphatase" evidence="2">
    <location>
        <begin position="522"/>
        <end position="715"/>
    </location>
</feature>
<feature type="region of interest" description="Disordered" evidence="1">
    <location>
        <begin position="224"/>
        <end position="294"/>
    </location>
</feature>
<dbReference type="GO" id="GO:0000175">
    <property type="term" value="F:3'-5'-RNA exonuclease activity"/>
    <property type="evidence" value="ECO:0007669"/>
    <property type="project" value="TreeGrafter"/>
</dbReference>
<feature type="compositionally biased region" description="Basic and acidic residues" evidence="1">
    <location>
        <begin position="329"/>
        <end position="340"/>
    </location>
</feature>
<feature type="compositionally biased region" description="Basic and acidic residues" evidence="1">
    <location>
        <begin position="37"/>
        <end position="62"/>
    </location>
</feature>
<accession>A0A811L9L4</accession>